<evidence type="ECO:0000256" key="4">
    <source>
        <dbReference type="ARBA" id="ARBA00023125"/>
    </source>
</evidence>
<dbReference type="NCBIfam" id="TIGR02937">
    <property type="entry name" value="sigma70-ECF"/>
    <property type="match status" value="1"/>
</dbReference>
<dbReference type="PANTHER" id="PTHR43133:SF50">
    <property type="entry name" value="ECF RNA POLYMERASE SIGMA FACTOR SIGM"/>
    <property type="match status" value="1"/>
</dbReference>
<protein>
    <submittedName>
        <fullName evidence="8">SigE family RNA polymerase sigma factor</fullName>
    </submittedName>
</protein>
<dbReference type="InterPro" id="IPR007627">
    <property type="entry name" value="RNA_pol_sigma70_r2"/>
</dbReference>
<comment type="caution">
    <text evidence="8">The sequence shown here is derived from an EMBL/GenBank/DDBJ whole genome shotgun (WGS) entry which is preliminary data.</text>
</comment>
<dbReference type="GO" id="GO:0016987">
    <property type="term" value="F:sigma factor activity"/>
    <property type="evidence" value="ECO:0007669"/>
    <property type="project" value="UniProtKB-KW"/>
</dbReference>
<dbReference type="SUPFAM" id="SSF88946">
    <property type="entry name" value="Sigma2 domain of RNA polymerase sigma factors"/>
    <property type="match status" value="1"/>
</dbReference>
<dbReference type="InterPro" id="IPR014284">
    <property type="entry name" value="RNA_pol_sigma-70_dom"/>
</dbReference>
<dbReference type="AlphaFoldDB" id="A0A4V4HJ68"/>
<evidence type="ECO:0000259" key="7">
    <source>
        <dbReference type="Pfam" id="PF08281"/>
    </source>
</evidence>
<dbReference type="InterPro" id="IPR039425">
    <property type="entry name" value="RNA_pol_sigma-70-like"/>
</dbReference>
<proteinExistence type="inferred from homology"/>
<dbReference type="Proteomes" id="UP000307087">
    <property type="component" value="Unassembled WGS sequence"/>
</dbReference>
<evidence type="ECO:0000313" key="8">
    <source>
        <dbReference type="EMBL" id="THV09356.1"/>
    </source>
</evidence>
<comment type="similarity">
    <text evidence="1">Belongs to the sigma-70 factor family. ECF subfamily.</text>
</comment>
<dbReference type="InterPro" id="IPR036388">
    <property type="entry name" value="WH-like_DNA-bd_sf"/>
</dbReference>
<keyword evidence="5" id="KW-0804">Transcription</keyword>
<accession>A0A4V4HJ68</accession>
<sequence length="178" mass="20168">MMDQRLPSQRFGAVLRWGGDRRSRMEFEEFARAETPRLLGLAYALTGNPHDAWDLTQEAMVRVGLRWRRLAAQNPGGYARTVVVRLNIDRARRRRREVLTDRSPDRAVPVDVIDELPAWLVEALAELTPQQRAAVVLRALEDLDHATIAARLGCSTGTARSHLSRGLARLRERAPEEV</sequence>
<dbReference type="EMBL" id="STGW01000014">
    <property type="protein sequence ID" value="THV09356.1"/>
    <property type="molecule type" value="Genomic_DNA"/>
</dbReference>
<dbReference type="InterPro" id="IPR014325">
    <property type="entry name" value="RNA_pol_sigma-E_actinobac"/>
</dbReference>
<gene>
    <name evidence="8" type="ORF">E9934_16605</name>
</gene>
<dbReference type="Pfam" id="PF08281">
    <property type="entry name" value="Sigma70_r4_2"/>
    <property type="match status" value="1"/>
</dbReference>
<keyword evidence="4" id="KW-0238">DNA-binding</keyword>
<evidence type="ECO:0000256" key="1">
    <source>
        <dbReference type="ARBA" id="ARBA00010641"/>
    </source>
</evidence>
<evidence type="ECO:0000256" key="3">
    <source>
        <dbReference type="ARBA" id="ARBA00023082"/>
    </source>
</evidence>
<name>A0A4V4HJ68_9ACTN</name>
<keyword evidence="3" id="KW-0731">Sigma factor</keyword>
<dbReference type="Pfam" id="PF04542">
    <property type="entry name" value="Sigma70_r2"/>
    <property type="match status" value="1"/>
</dbReference>
<dbReference type="CDD" id="cd06171">
    <property type="entry name" value="Sigma70_r4"/>
    <property type="match status" value="1"/>
</dbReference>
<reference evidence="8 9" key="1">
    <citation type="journal article" date="2009" name="Int. J. Syst. Evol. Microbiol.">
        <title>Nocardioides caeni sp. nov., isolated from wastewater.</title>
        <authorList>
            <person name="Yoon J.H."/>
            <person name="Kang S.J."/>
            <person name="Park S."/>
            <person name="Kim W."/>
            <person name="Oh T.K."/>
        </authorList>
    </citation>
    <scope>NUCLEOTIDE SEQUENCE [LARGE SCALE GENOMIC DNA]</scope>
    <source>
        <strain evidence="8 9">DSM 23134</strain>
    </source>
</reference>
<evidence type="ECO:0000313" key="9">
    <source>
        <dbReference type="Proteomes" id="UP000307087"/>
    </source>
</evidence>
<keyword evidence="9" id="KW-1185">Reference proteome</keyword>
<organism evidence="8 9">
    <name type="scientific">Nocardioides caeni</name>
    <dbReference type="NCBI Taxonomy" id="574700"/>
    <lineage>
        <taxon>Bacteria</taxon>
        <taxon>Bacillati</taxon>
        <taxon>Actinomycetota</taxon>
        <taxon>Actinomycetes</taxon>
        <taxon>Propionibacteriales</taxon>
        <taxon>Nocardioidaceae</taxon>
        <taxon>Nocardioides</taxon>
    </lineage>
</organism>
<dbReference type="Gene3D" id="1.10.10.10">
    <property type="entry name" value="Winged helix-like DNA-binding domain superfamily/Winged helix DNA-binding domain"/>
    <property type="match status" value="1"/>
</dbReference>
<dbReference type="SUPFAM" id="SSF88659">
    <property type="entry name" value="Sigma3 and sigma4 domains of RNA polymerase sigma factors"/>
    <property type="match status" value="1"/>
</dbReference>
<evidence type="ECO:0000259" key="6">
    <source>
        <dbReference type="Pfam" id="PF04542"/>
    </source>
</evidence>
<evidence type="ECO:0000256" key="5">
    <source>
        <dbReference type="ARBA" id="ARBA00023163"/>
    </source>
</evidence>
<dbReference type="Gene3D" id="1.10.1740.10">
    <property type="match status" value="1"/>
</dbReference>
<dbReference type="InterPro" id="IPR013325">
    <property type="entry name" value="RNA_pol_sigma_r2"/>
</dbReference>
<dbReference type="InterPro" id="IPR013249">
    <property type="entry name" value="RNA_pol_sigma70_r4_t2"/>
</dbReference>
<keyword evidence="2" id="KW-0805">Transcription regulation</keyword>
<dbReference type="InterPro" id="IPR013324">
    <property type="entry name" value="RNA_pol_sigma_r3/r4-like"/>
</dbReference>
<feature type="domain" description="RNA polymerase sigma factor 70 region 4 type 2" evidence="7">
    <location>
        <begin position="119"/>
        <end position="170"/>
    </location>
</feature>
<dbReference type="GO" id="GO:0003677">
    <property type="term" value="F:DNA binding"/>
    <property type="evidence" value="ECO:0007669"/>
    <property type="project" value="UniProtKB-KW"/>
</dbReference>
<dbReference type="NCBIfam" id="TIGR02983">
    <property type="entry name" value="SigE-fam_strep"/>
    <property type="match status" value="1"/>
</dbReference>
<dbReference type="GO" id="GO:0006352">
    <property type="term" value="P:DNA-templated transcription initiation"/>
    <property type="evidence" value="ECO:0007669"/>
    <property type="project" value="InterPro"/>
</dbReference>
<evidence type="ECO:0000256" key="2">
    <source>
        <dbReference type="ARBA" id="ARBA00023015"/>
    </source>
</evidence>
<dbReference type="PANTHER" id="PTHR43133">
    <property type="entry name" value="RNA POLYMERASE ECF-TYPE SIGMA FACTO"/>
    <property type="match status" value="1"/>
</dbReference>
<feature type="domain" description="RNA polymerase sigma-70 region 2" evidence="6">
    <location>
        <begin position="32"/>
        <end position="96"/>
    </location>
</feature>